<gene>
    <name evidence="2" type="ORF">SNAT2548_LOCUS22446</name>
</gene>
<dbReference type="OrthoDB" id="410964at2759"/>
<feature type="compositionally biased region" description="Gly residues" evidence="1">
    <location>
        <begin position="324"/>
        <end position="353"/>
    </location>
</feature>
<name>A0A812R064_9DINO</name>
<dbReference type="AlphaFoldDB" id="A0A812R064"/>
<protein>
    <submittedName>
        <fullName evidence="2">Uncharacterized protein</fullName>
    </submittedName>
</protein>
<sequence>MSAANLTRYVRWEKGWSEAKKTPGLHLGEEDFADRYLSWSKGKQQYCCHKYQYACGHHGHGYYGGHGAKSEFSHIETSSGELPPDFKMEDGKMEYSKGGHFDFSSGGKLPPGYRMEGDNIVYGHGSDAMSFPKADFHSEGGHFFFSDSNKGGGFGNHIETSSGELPPDFKMEDGKMEYSKGGHFDFSSGGNLPPGYRMEGDNIVYGHGSDAMSFPKADFHSEGGHFFFSDSNKGGGFGNHIEHIETSSGELPPGFKMENGKMEYSKEGHFDFSSGGKLPPGYHMEGDNIVYGHGSGAMSFPEADFHSEGGHVVFTHTKHVMFGGGSSSHSMHGGGSSHGGISHGGSSHGGSGHVGSSHGGSSHVQSGSGHVGSGHGGSHAAHVAAPAGTHAMHSHVETQSGASLALPPGFKMQGEKMVWTQGGHYDFDGVDKLPPGYRYRGSNVVYGHGSHVVAE</sequence>
<reference evidence="2" key="1">
    <citation type="submission" date="2021-02" db="EMBL/GenBank/DDBJ databases">
        <authorList>
            <person name="Dougan E. K."/>
            <person name="Rhodes N."/>
            <person name="Thang M."/>
            <person name="Chan C."/>
        </authorList>
    </citation>
    <scope>NUCLEOTIDE SEQUENCE</scope>
</reference>
<evidence type="ECO:0000256" key="1">
    <source>
        <dbReference type="SAM" id="MobiDB-lite"/>
    </source>
</evidence>
<accession>A0A812R064</accession>
<dbReference type="EMBL" id="CAJNDS010002290">
    <property type="protein sequence ID" value="CAE7412744.1"/>
    <property type="molecule type" value="Genomic_DNA"/>
</dbReference>
<evidence type="ECO:0000313" key="3">
    <source>
        <dbReference type="Proteomes" id="UP000604046"/>
    </source>
</evidence>
<evidence type="ECO:0000313" key="2">
    <source>
        <dbReference type="EMBL" id="CAE7412744.1"/>
    </source>
</evidence>
<proteinExistence type="predicted"/>
<organism evidence="2 3">
    <name type="scientific">Symbiodinium natans</name>
    <dbReference type="NCBI Taxonomy" id="878477"/>
    <lineage>
        <taxon>Eukaryota</taxon>
        <taxon>Sar</taxon>
        <taxon>Alveolata</taxon>
        <taxon>Dinophyceae</taxon>
        <taxon>Suessiales</taxon>
        <taxon>Symbiodiniaceae</taxon>
        <taxon>Symbiodinium</taxon>
    </lineage>
</organism>
<feature type="compositionally biased region" description="Low complexity" evidence="1">
    <location>
        <begin position="354"/>
        <end position="368"/>
    </location>
</feature>
<keyword evidence="3" id="KW-1185">Reference proteome</keyword>
<dbReference type="Proteomes" id="UP000604046">
    <property type="component" value="Unassembled WGS sequence"/>
</dbReference>
<comment type="caution">
    <text evidence="2">The sequence shown here is derived from an EMBL/GenBank/DDBJ whole genome shotgun (WGS) entry which is preliminary data.</text>
</comment>
<feature type="region of interest" description="Disordered" evidence="1">
    <location>
        <begin position="324"/>
        <end position="381"/>
    </location>
</feature>